<dbReference type="InterPro" id="IPR039008">
    <property type="entry name" value="IF_rod_dom"/>
</dbReference>
<dbReference type="Pfam" id="PF00038">
    <property type="entry name" value="Filament"/>
    <property type="match status" value="1"/>
</dbReference>
<comment type="similarity">
    <text evidence="3">Belongs to the intermediate filament family.</text>
</comment>
<reference evidence="7" key="2">
    <citation type="submission" date="2021-03" db="UniProtKB">
        <authorList>
            <consortium name="Ensembl"/>
        </authorList>
    </citation>
    <scope>IDENTIFICATION</scope>
</reference>
<protein>
    <submittedName>
        <fullName evidence="7">Keratin 51</fullName>
    </submittedName>
</protein>
<dbReference type="InterPro" id="IPR002957">
    <property type="entry name" value="Keratin_I"/>
</dbReference>
<feature type="coiled-coil region" evidence="4">
    <location>
        <begin position="300"/>
        <end position="434"/>
    </location>
</feature>
<feature type="coiled-coil region" evidence="4">
    <location>
        <begin position="241"/>
        <end position="268"/>
    </location>
</feature>
<dbReference type="SMART" id="SM01391">
    <property type="entry name" value="Filament"/>
    <property type="match status" value="1"/>
</dbReference>
<proteinExistence type="inferred from homology"/>
<dbReference type="PROSITE" id="PS51842">
    <property type="entry name" value="IF_ROD_2"/>
    <property type="match status" value="1"/>
</dbReference>
<feature type="region of interest" description="Disordered" evidence="5">
    <location>
        <begin position="434"/>
        <end position="468"/>
    </location>
</feature>
<name>A0A803K1H4_XENTR</name>
<evidence type="ECO:0000313" key="7">
    <source>
        <dbReference type="Ensembl" id="ENSXETP00000114149"/>
    </source>
</evidence>
<dbReference type="AlphaFoldDB" id="A0A803K1H4"/>
<dbReference type="PANTHER" id="PTHR23239">
    <property type="entry name" value="INTERMEDIATE FILAMENT"/>
    <property type="match status" value="1"/>
</dbReference>
<evidence type="ECO:0000256" key="2">
    <source>
        <dbReference type="ARBA" id="ARBA00023054"/>
    </source>
</evidence>
<dbReference type="GeneTree" id="ENSGT00940000159382"/>
<organism evidence="7">
    <name type="scientific">Xenopus tropicalis</name>
    <name type="common">Western clawed frog</name>
    <name type="synonym">Silurana tropicalis</name>
    <dbReference type="NCBI Taxonomy" id="8364"/>
    <lineage>
        <taxon>Eukaryota</taxon>
        <taxon>Metazoa</taxon>
        <taxon>Chordata</taxon>
        <taxon>Craniata</taxon>
        <taxon>Vertebrata</taxon>
        <taxon>Euteleostomi</taxon>
        <taxon>Amphibia</taxon>
        <taxon>Batrachia</taxon>
        <taxon>Anura</taxon>
        <taxon>Pipoidea</taxon>
        <taxon>Pipidae</taxon>
        <taxon>Xenopodinae</taxon>
        <taxon>Xenopus</taxon>
        <taxon>Silurana</taxon>
    </lineage>
</organism>
<sequence>MSYSSVKGGGSGKGGYSIESGFNSIRCQLCAARGCNWCCTNCPSVSNVFAGQGGGLGGGFGRGFGGGSGGGFGARYGGGFGGGSGSGFGAGYGGGFGGGSGGGFGGGAKVAYEVTGTGGQYGSSVFGNKKETMQNLNDRLANYLDKVNALEAANAELERKIKEWYDKQPTTSDGGKDYNKYYSLINELNQKILNAALDNAELALHCENAKLAAEDFRLKYESEWTLSQAVVSDINGLRKLMDDLTLSKSSLESQIESLSEELAYLNKTHDEEIKGTQNTKLSQVSVEMKAQPGTDLTKILNDMRAQHEALAQKNRREAEDRYNKMSAELRQQISAGVGQVQTSKTETSELKKTLQALEIELQAQIAKKQSLELMLAETEGSYCMKLSRIQVTISSIEEHLAQLKADSESQHSQYQQLLGIKTRLEQEIETYRRLLDGEGSKQTRDQGQGRGSGSERNSSVDKDVAGLGSIDSGGGRTIRIKKTVENILDGKVVSMEEGVQKL</sequence>
<gene>
    <name evidence="7" type="primary">krt51</name>
</gene>
<evidence type="ECO:0000256" key="3">
    <source>
        <dbReference type="RuleBase" id="RU000685"/>
    </source>
</evidence>
<evidence type="ECO:0000256" key="5">
    <source>
        <dbReference type="SAM" id="MobiDB-lite"/>
    </source>
</evidence>
<dbReference type="Gene3D" id="1.20.5.170">
    <property type="match status" value="1"/>
</dbReference>
<dbReference type="FunFam" id="1.20.5.170:FF:000002">
    <property type="entry name" value="Type I keratin KA11"/>
    <property type="match status" value="1"/>
</dbReference>
<keyword evidence="1 3" id="KW-0403">Intermediate filament</keyword>
<reference evidence="7" key="1">
    <citation type="journal article" date="2010" name="Science">
        <title>The genome of the Western clawed frog Xenopus tropicalis.</title>
        <authorList>
            <person name="Hellsten U."/>
            <person name="Harland R.M."/>
            <person name="Gilchrist M.J."/>
            <person name="Hendrix D."/>
            <person name="Jurka J."/>
            <person name="Kapitonov V."/>
            <person name="Ovcharenko I."/>
            <person name="Putnam N.H."/>
            <person name="Shu S."/>
            <person name="Taher L."/>
            <person name="Blitz I.L."/>
            <person name="Blumberg B."/>
            <person name="Dichmann D.S."/>
            <person name="Dubchak I."/>
            <person name="Amaya E."/>
            <person name="Detter J.C."/>
            <person name="Fletcher R."/>
            <person name="Gerhard D.S."/>
            <person name="Goodstein D."/>
            <person name="Graves T."/>
            <person name="Grigoriev I.V."/>
            <person name="Grimwood J."/>
            <person name="Kawashima T."/>
            <person name="Lindquist E."/>
            <person name="Lucas S.M."/>
            <person name="Mead P.E."/>
            <person name="Mitros T."/>
            <person name="Ogino H."/>
            <person name="Ohta Y."/>
            <person name="Poliakov A.V."/>
            <person name="Pollet N."/>
            <person name="Robert J."/>
            <person name="Salamov A."/>
            <person name="Sater A.K."/>
            <person name="Schmutz J."/>
            <person name="Terry A."/>
            <person name="Vize P.D."/>
            <person name="Warren W.C."/>
            <person name="Wells D."/>
            <person name="Wills A."/>
            <person name="Wilson R.K."/>
            <person name="Zimmerman L.B."/>
            <person name="Zorn A.M."/>
            <person name="Grainger R."/>
            <person name="Grammer T."/>
            <person name="Khokha M.K."/>
            <person name="Richardson P.M."/>
            <person name="Rokhsar D.S."/>
        </authorList>
    </citation>
    <scope>NUCLEOTIDE SEQUENCE [LARGE SCALE GENOMIC DNA]</scope>
    <source>
        <strain evidence="7">Nigerian</strain>
    </source>
</reference>
<evidence type="ECO:0000256" key="4">
    <source>
        <dbReference type="SAM" id="Coils"/>
    </source>
</evidence>
<dbReference type="Bgee" id="ENSXETG00000025340">
    <property type="expression patterns" value="Expressed in skin of body and 1 other cell type or tissue"/>
</dbReference>
<feature type="domain" description="IF rod" evidence="6">
    <location>
        <begin position="129"/>
        <end position="442"/>
    </location>
</feature>
<dbReference type="GO" id="GO:0005198">
    <property type="term" value="F:structural molecule activity"/>
    <property type="evidence" value="ECO:0007669"/>
    <property type="project" value="InterPro"/>
</dbReference>
<keyword evidence="2 4" id="KW-0175">Coiled coil</keyword>
<feature type="compositionally biased region" description="Basic and acidic residues" evidence="5">
    <location>
        <begin position="434"/>
        <end position="444"/>
    </location>
</feature>
<dbReference type="InterPro" id="IPR018039">
    <property type="entry name" value="IF_conserved"/>
</dbReference>
<dbReference type="Xenbase" id="XB-GENE-6492019">
    <property type="gene designation" value="krt51"/>
</dbReference>
<dbReference type="Gene3D" id="1.20.5.1160">
    <property type="entry name" value="Vasodilator-stimulated phosphoprotein"/>
    <property type="match status" value="1"/>
</dbReference>
<dbReference type="FunFam" id="1.20.5.500:FF:000001">
    <property type="entry name" value="Type II keratin 23"/>
    <property type="match status" value="1"/>
</dbReference>
<dbReference type="PANTHER" id="PTHR23239:SF390">
    <property type="entry name" value="KERATIN-3, TYPE I CYTOSKELETAL 51 KDA"/>
    <property type="match status" value="1"/>
</dbReference>
<accession>A0A803K1H4</accession>
<dbReference type="PROSITE" id="PS00226">
    <property type="entry name" value="IF_ROD_1"/>
    <property type="match status" value="1"/>
</dbReference>
<dbReference type="PRINTS" id="PR01248">
    <property type="entry name" value="TYPE1KERATIN"/>
</dbReference>
<feature type="coiled-coil region" evidence="4">
    <location>
        <begin position="126"/>
        <end position="167"/>
    </location>
</feature>
<dbReference type="Ensembl" id="ENSXETT00000112229">
    <property type="protein sequence ID" value="ENSXETP00000114149"/>
    <property type="gene ID" value="ENSXETG00000025340"/>
</dbReference>
<dbReference type="Gene3D" id="1.20.5.500">
    <property type="entry name" value="Single helix bin"/>
    <property type="match status" value="1"/>
</dbReference>
<evidence type="ECO:0000259" key="6">
    <source>
        <dbReference type="PROSITE" id="PS51842"/>
    </source>
</evidence>
<dbReference type="GO" id="GO:0005882">
    <property type="term" value="C:intermediate filament"/>
    <property type="evidence" value="ECO:0007669"/>
    <property type="project" value="UniProtKB-KW"/>
</dbReference>
<evidence type="ECO:0000256" key="1">
    <source>
        <dbReference type="ARBA" id="ARBA00022754"/>
    </source>
</evidence>
<dbReference type="SUPFAM" id="SSF64593">
    <property type="entry name" value="Intermediate filament protein, coiled coil region"/>
    <property type="match status" value="2"/>
</dbReference>